<keyword evidence="2" id="KW-0732">Signal</keyword>
<keyword evidence="5" id="KW-1185">Reference proteome</keyword>
<dbReference type="SUPFAM" id="SSF52540">
    <property type="entry name" value="P-loop containing nucleoside triphosphate hydrolases"/>
    <property type="match status" value="1"/>
</dbReference>
<gene>
    <name evidence="4" type="ORF">SLEP1_g183</name>
</gene>
<dbReference type="InterPro" id="IPR015349">
    <property type="entry name" value="OCT_dom"/>
</dbReference>
<name>A0AAV5HFB1_9ROSI</name>
<dbReference type="Proteomes" id="UP001054252">
    <property type="component" value="Unassembled WGS sequence"/>
</dbReference>
<accession>A0AAV5HFB1</accession>
<evidence type="ECO:0000256" key="1">
    <source>
        <dbReference type="ARBA" id="ARBA00023134"/>
    </source>
</evidence>
<keyword evidence="1" id="KW-0342">GTP-binding</keyword>
<keyword evidence="1" id="KW-0547">Nucleotide-binding</keyword>
<comment type="caution">
    <text evidence="4">The sequence shown here is derived from an EMBL/GenBank/DDBJ whole genome shotgun (WGS) entry which is preliminary data.</text>
</comment>
<evidence type="ECO:0000259" key="3">
    <source>
        <dbReference type="PROSITE" id="PS51881"/>
    </source>
</evidence>
<dbReference type="GO" id="GO:0003924">
    <property type="term" value="F:GTPase activity"/>
    <property type="evidence" value="ECO:0007669"/>
    <property type="project" value="InterPro"/>
</dbReference>
<evidence type="ECO:0000313" key="4">
    <source>
        <dbReference type="EMBL" id="GKU85515.1"/>
    </source>
</evidence>
<proteinExistence type="predicted"/>
<dbReference type="PANTHER" id="PTHR11702:SF44">
    <property type="entry name" value="GTP-BINDING PROTEIN OBGC, CHLOROPLASTIC"/>
    <property type="match status" value="1"/>
</dbReference>
<evidence type="ECO:0000256" key="2">
    <source>
        <dbReference type="SAM" id="SignalP"/>
    </source>
</evidence>
<dbReference type="PANTHER" id="PTHR11702">
    <property type="entry name" value="DEVELOPMENTALLY REGULATED GTP-BINDING PROTEIN-RELATED"/>
    <property type="match status" value="1"/>
</dbReference>
<dbReference type="PROSITE" id="PS51881">
    <property type="entry name" value="OCT"/>
    <property type="match status" value="1"/>
</dbReference>
<feature type="signal peptide" evidence="2">
    <location>
        <begin position="1"/>
        <end position="16"/>
    </location>
</feature>
<feature type="chain" id="PRO_5043551472" description="OCT domain-containing protein" evidence="2">
    <location>
        <begin position="17"/>
        <end position="320"/>
    </location>
</feature>
<dbReference type="EMBL" id="BPVZ01000001">
    <property type="protein sequence ID" value="GKU85515.1"/>
    <property type="molecule type" value="Genomic_DNA"/>
</dbReference>
<evidence type="ECO:0000313" key="5">
    <source>
        <dbReference type="Proteomes" id="UP001054252"/>
    </source>
</evidence>
<dbReference type="InterPro" id="IPR027417">
    <property type="entry name" value="P-loop_NTPase"/>
</dbReference>
<dbReference type="InterPro" id="IPR045086">
    <property type="entry name" value="OBG_GTPase"/>
</dbReference>
<dbReference type="Gene3D" id="3.30.300.350">
    <property type="entry name" value="GTP-binding protein OBG, C-terminal domain"/>
    <property type="match status" value="1"/>
</dbReference>
<protein>
    <recommendedName>
        <fullName evidence="3">OCT domain-containing protein</fullName>
    </recommendedName>
</protein>
<dbReference type="Pfam" id="PF09269">
    <property type="entry name" value="DUF1967"/>
    <property type="match status" value="1"/>
</dbReference>
<dbReference type="SUPFAM" id="SSF102741">
    <property type="entry name" value="Obg GTP-binding protein C-terminal domain"/>
    <property type="match status" value="1"/>
</dbReference>
<sequence length="320" mass="35958">MVFLITWLELELKLIADVGMVGAPNAGKSTLLSVISVAQPATICQLYLKKHTGGLVYVMSSYGIPKDVLHWCKLLFTHCNFYEVKIHVVDGSSQQPEFESDARHMKIGLHLTKSLQARGIEPFCMSAVSREGTHKVVCAASELLRKCKESNMEFEAPEDLNHVADMIHKQCSASIDEFEIIHDSSSNTWHVIGAGLQRFVQMTNWRYMDSEKRFQHVLEACGVHRSLMKLGVKEGDAVIVGEMEMVWHDYTGNSGQPNMRRRSTESLKSAQWGSNQHFFFLCTLLVLAGWQIKNKSNNNGGSKLKMAEVVVMLLIVMVNL</sequence>
<organism evidence="4 5">
    <name type="scientific">Rubroshorea leprosula</name>
    <dbReference type="NCBI Taxonomy" id="152421"/>
    <lineage>
        <taxon>Eukaryota</taxon>
        <taxon>Viridiplantae</taxon>
        <taxon>Streptophyta</taxon>
        <taxon>Embryophyta</taxon>
        <taxon>Tracheophyta</taxon>
        <taxon>Spermatophyta</taxon>
        <taxon>Magnoliopsida</taxon>
        <taxon>eudicotyledons</taxon>
        <taxon>Gunneridae</taxon>
        <taxon>Pentapetalae</taxon>
        <taxon>rosids</taxon>
        <taxon>malvids</taxon>
        <taxon>Malvales</taxon>
        <taxon>Dipterocarpaceae</taxon>
        <taxon>Rubroshorea</taxon>
    </lineage>
</organism>
<dbReference type="GO" id="GO:0005739">
    <property type="term" value="C:mitochondrion"/>
    <property type="evidence" value="ECO:0007669"/>
    <property type="project" value="TreeGrafter"/>
</dbReference>
<dbReference type="InterPro" id="IPR036346">
    <property type="entry name" value="GTP-bd_prot_GTP1/OBG_C_sf"/>
</dbReference>
<feature type="domain" description="OCT" evidence="3">
    <location>
        <begin position="170"/>
        <end position="249"/>
    </location>
</feature>
<reference evidence="4 5" key="1">
    <citation type="journal article" date="2021" name="Commun. Biol.">
        <title>The genome of Shorea leprosula (Dipterocarpaceae) highlights the ecological relevance of drought in aseasonal tropical rainforests.</title>
        <authorList>
            <person name="Ng K.K.S."/>
            <person name="Kobayashi M.J."/>
            <person name="Fawcett J.A."/>
            <person name="Hatakeyama M."/>
            <person name="Paape T."/>
            <person name="Ng C.H."/>
            <person name="Ang C.C."/>
            <person name="Tnah L.H."/>
            <person name="Lee C.T."/>
            <person name="Nishiyama T."/>
            <person name="Sese J."/>
            <person name="O'Brien M.J."/>
            <person name="Copetti D."/>
            <person name="Mohd Noor M.I."/>
            <person name="Ong R.C."/>
            <person name="Putra M."/>
            <person name="Sireger I.Z."/>
            <person name="Indrioko S."/>
            <person name="Kosugi Y."/>
            <person name="Izuno A."/>
            <person name="Isagi Y."/>
            <person name="Lee S.L."/>
            <person name="Shimizu K.K."/>
        </authorList>
    </citation>
    <scope>NUCLEOTIDE SEQUENCE [LARGE SCALE GENOMIC DNA]</scope>
    <source>
        <strain evidence="4">214</strain>
    </source>
</reference>
<dbReference type="AlphaFoldDB" id="A0AAV5HFB1"/>
<dbReference type="GO" id="GO:0005525">
    <property type="term" value="F:GTP binding"/>
    <property type="evidence" value="ECO:0007669"/>
    <property type="project" value="UniProtKB-KW"/>
</dbReference>
<dbReference type="NCBIfam" id="TIGR03595">
    <property type="entry name" value="Obg_CgtA_exten"/>
    <property type="match status" value="1"/>
</dbReference>
<dbReference type="Gene3D" id="3.40.50.300">
    <property type="entry name" value="P-loop containing nucleotide triphosphate hydrolases"/>
    <property type="match status" value="1"/>
</dbReference>